<name>A0A3D8I5V5_9HELI</name>
<sequence length="455" mass="50489">MSVAADNEKVNLHTDSLPRLFFYFFIPNLCAMLALSTYSTFDGIFVGKKLGEEALAAIGLCWPVFPVIIAFELLFGLGAASIASYFLGKGEEERARLMFSSVFYFAFFSSTFLSVLLFVYVEEIALALGASQSVLGYVVEYLRVIFLGSVIIVLQPLLDVFAINDKRPILAMVAMIIGSASNIVLNYLFLFILEWGIFGSALATILGHALGLGILLSHFISKRGKIYFIKRFSFNAVLASAKNGIPQSIAELSVAFVMIMFNHTLKSLADTESTRVEYLAIYSIVMYIGVVYWTILLSCAQGVQPIASYNYGAGNMQRVRGIYIFGALFATLLGIAMYGLFLFIDTFMVGLFLKQENILESTLIAARVYFVAYIFLGFNIVSAIFFQAIRAPKSSFIITLSYNLIFVLLLLFVLSHYYGVFGVWLSYPLAMICSSFVALGVVVWEWRYGVLAHKG</sequence>
<evidence type="ECO:0000256" key="6">
    <source>
        <dbReference type="ARBA" id="ARBA00022692"/>
    </source>
</evidence>
<feature type="transmembrane region" description="Helical" evidence="10">
    <location>
        <begin position="20"/>
        <end position="39"/>
    </location>
</feature>
<dbReference type="Proteomes" id="UP000256599">
    <property type="component" value="Unassembled WGS sequence"/>
</dbReference>
<feature type="transmembrane region" description="Helical" evidence="10">
    <location>
        <begin position="424"/>
        <end position="444"/>
    </location>
</feature>
<dbReference type="Pfam" id="PF01554">
    <property type="entry name" value="MatE"/>
    <property type="match status" value="2"/>
</dbReference>
<keyword evidence="5" id="KW-1003">Cell membrane</keyword>
<proteinExistence type="inferred from homology"/>
<evidence type="ECO:0000256" key="7">
    <source>
        <dbReference type="ARBA" id="ARBA00022989"/>
    </source>
</evidence>
<dbReference type="PIRSF" id="PIRSF006603">
    <property type="entry name" value="DinF"/>
    <property type="match status" value="1"/>
</dbReference>
<feature type="transmembrane region" description="Helical" evidence="10">
    <location>
        <begin position="232"/>
        <end position="259"/>
    </location>
</feature>
<evidence type="ECO:0000313" key="11">
    <source>
        <dbReference type="EMBL" id="RDU60533.1"/>
    </source>
</evidence>
<dbReference type="CDD" id="cd13143">
    <property type="entry name" value="MATE_MepA_like"/>
    <property type="match status" value="1"/>
</dbReference>
<comment type="subcellular location">
    <subcellularLocation>
        <location evidence="1">Cell membrane</location>
        <topology evidence="1">Multi-pass membrane protein</topology>
    </subcellularLocation>
</comment>
<dbReference type="PANTHER" id="PTHR43823">
    <property type="entry name" value="SPORULATION PROTEIN YKVU"/>
    <property type="match status" value="1"/>
</dbReference>
<feature type="transmembrane region" description="Helical" evidence="10">
    <location>
        <begin position="54"/>
        <end position="87"/>
    </location>
</feature>
<dbReference type="InterPro" id="IPR048279">
    <property type="entry name" value="MdtK-like"/>
</dbReference>
<feature type="transmembrane region" description="Helical" evidence="10">
    <location>
        <begin position="321"/>
        <end position="344"/>
    </location>
</feature>
<keyword evidence="6 10" id="KW-0812">Transmembrane</keyword>
<feature type="transmembrane region" description="Helical" evidence="10">
    <location>
        <begin position="99"/>
        <end position="121"/>
    </location>
</feature>
<dbReference type="GO" id="GO:0005886">
    <property type="term" value="C:plasma membrane"/>
    <property type="evidence" value="ECO:0007669"/>
    <property type="project" value="UniProtKB-SubCell"/>
</dbReference>
<dbReference type="PANTHER" id="PTHR43823:SF3">
    <property type="entry name" value="MULTIDRUG EXPORT PROTEIN MEPA"/>
    <property type="match status" value="1"/>
</dbReference>
<reference evidence="11 12" key="1">
    <citation type="submission" date="2018-04" db="EMBL/GenBank/DDBJ databases">
        <title>Novel Campyloabacter and Helicobacter Species and Strains.</title>
        <authorList>
            <person name="Mannion A.J."/>
            <person name="Shen Z."/>
            <person name="Fox J.G."/>
        </authorList>
    </citation>
    <scope>NUCLEOTIDE SEQUENCE [LARGE SCALE GENOMIC DNA]</scope>
    <source>
        <strain evidence="11 12">MIT 98-6070</strain>
    </source>
</reference>
<dbReference type="GO" id="GO:0046677">
    <property type="term" value="P:response to antibiotic"/>
    <property type="evidence" value="ECO:0007669"/>
    <property type="project" value="UniProtKB-KW"/>
</dbReference>
<evidence type="ECO:0000256" key="9">
    <source>
        <dbReference type="ARBA" id="ARBA00023251"/>
    </source>
</evidence>
<evidence type="ECO:0000256" key="8">
    <source>
        <dbReference type="ARBA" id="ARBA00023136"/>
    </source>
</evidence>
<feature type="transmembrane region" description="Helical" evidence="10">
    <location>
        <begin position="396"/>
        <end position="418"/>
    </location>
</feature>
<evidence type="ECO:0000256" key="5">
    <source>
        <dbReference type="ARBA" id="ARBA00022475"/>
    </source>
</evidence>
<keyword evidence="8 10" id="KW-0472">Membrane</keyword>
<protein>
    <recommendedName>
        <fullName evidence="3">Multidrug export protein MepA</fullName>
    </recommendedName>
</protein>
<dbReference type="GO" id="GO:0015297">
    <property type="term" value="F:antiporter activity"/>
    <property type="evidence" value="ECO:0007669"/>
    <property type="project" value="InterPro"/>
</dbReference>
<dbReference type="InterPro" id="IPR051327">
    <property type="entry name" value="MATE_MepA_subfamily"/>
</dbReference>
<feature type="transmembrane region" description="Helical" evidence="10">
    <location>
        <begin position="169"/>
        <end position="189"/>
    </location>
</feature>
<keyword evidence="4" id="KW-0813">Transport</keyword>
<dbReference type="InterPro" id="IPR045070">
    <property type="entry name" value="MATE_MepA-like"/>
</dbReference>
<comment type="similarity">
    <text evidence="2">Belongs to the multi antimicrobial extrusion (MATE) (TC 2.A.66.1) family. MepA subfamily.</text>
</comment>
<accession>A0A3D8I5V5</accession>
<dbReference type="EMBL" id="NXLR01000003">
    <property type="protein sequence ID" value="RDU60533.1"/>
    <property type="molecule type" value="Genomic_DNA"/>
</dbReference>
<dbReference type="AlphaFoldDB" id="A0A3D8I5V5"/>
<keyword evidence="12" id="KW-1185">Reference proteome</keyword>
<dbReference type="OrthoDB" id="9808954at2"/>
<feature type="transmembrane region" description="Helical" evidence="10">
    <location>
        <begin position="141"/>
        <end position="162"/>
    </location>
</feature>
<evidence type="ECO:0000256" key="1">
    <source>
        <dbReference type="ARBA" id="ARBA00004651"/>
    </source>
</evidence>
<feature type="transmembrane region" description="Helical" evidence="10">
    <location>
        <begin position="279"/>
        <end position="300"/>
    </location>
</feature>
<organism evidence="11 12">
    <name type="scientific">Helicobacter marmotae</name>
    <dbReference type="NCBI Taxonomy" id="152490"/>
    <lineage>
        <taxon>Bacteria</taxon>
        <taxon>Pseudomonadati</taxon>
        <taxon>Campylobacterota</taxon>
        <taxon>Epsilonproteobacteria</taxon>
        <taxon>Campylobacterales</taxon>
        <taxon>Helicobacteraceae</taxon>
        <taxon>Helicobacter</taxon>
    </lineage>
</organism>
<evidence type="ECO:0000256" key="2">
    <source>
        <dbReference type="ARBA" id="ARBA00008417"/>
    </source>
</evidence>
<keyword evidence="7 10" id="KW-1133">Transmembrane helix</keyword>
<gene>
    <name evidence="11" type="ORF">CQA63_03010</name>
</gene>
<feature type="transmembrane region" description="Helical" evidence="10">
    <location>
        <begin position="364"/>
        <end position="389"/>
    </location>
</feature>
<comment type="caution">
    <text evidence="11">The sequence shown here is derived from an EMBL/GenBank/DDBJ whole genome shotgun (WGS) entry which is preliminary data.</text>
</comment>
<dbReference type="InterPro" id="IPR002528">
    <property type="entry name" value="MATE_fam"/>
</dbReference>
<evidence type="ECO:0000256" key="3">
    <source>
        <dbReference type="ARBA" id="ARBA00022106"/>
    </source>
</evidence>
<evidence type="ECO:0000256" key="4">
    <source>
        <dbReference type="ARBA" id="ARBA00022448"/>
    </source>
</evidence>
<keyword evidence="9" id="KW-0046">Antibiotic resistance</keyword>
<dbReference type="GO" id="GO:0042910">
    <property type="term" value="F:xenobiotic transmembrane transporter activity"/>
    <property type="evidence" value="ECO:0007669"/>
    <property type="project" value="InterPro"/>
</dbReference>
<dbReference type="RefSeq" id="WP_104699313.1">
    <property type="nucleotide sequence ID" value="NZ_FZPP01000004.1"/>
</dbReference>
<evidence type="ECO:0000313" key="12">
    <source>
        <dbReference type="Proteomes" id="UP000256599"/>
    </source>
</evidence>
<evidence type="ECO:0000256" key="10">
    <source>
        <dbReference type="SAM" id="Phobius"/>
    </source>
</evidence>
<feature type="transmembrane region" description="Helical" evidence="10">
    <location>
        <begin position="195"/>
        <end position="220"/>
    </location>
</feature>